<dbReference type="InterPro" id="IPR037523">
    <property type="entry name" value="VOC_core"/>
</dbReference>
<dbReference type="GO" id="GO:0016829">
    <property type="term" value="F:lyase activity"/>
    <property type="evidence" value="ECO:0007669"/>
    <property type="project" value="UniProtKB-KW"/>
</dbReference>
<dbReference type="Gene3D" id="3.10.180.10">
    <property type="entry name" value="2,3-Dihydroxybiphenyl 1,2-Dioxygenase, domain 1"/>
    <property type="match status" value="1"/>
</dbReference>
<name>A0A7W9NL00_9PSEU</name>
<dbReference type="AlphaFoldDB" id="A0A7W9NL00"/>
<dbReference type="InterPro" id="IPR004360">
    <property type="entry name" value="Glyas_Fos-R_dOase_dom"/>
</dbReference>
<gene>
    <name evidence="2" type="ORF">BJ998_007440</name>
</gene>
<dbReference type="RefSeq" id="WP_184867930.1">
    <property type="nucleotide sequence ID" value="NZ_BAAAWY010000101.1"/>
</dbReference>
<reference evidence="2 3" key="1">
    <citation type="submission" date="2020-08" db="EMBL/GenBank/DDBJ databases">
        <title>Sequencing the genomes of 1000 actinobacteria strains.</title>
        <authorList>
            <person name="Klenk H.-P."/>
        </authorList>
    </citation>
    <scope>NUCLEOTIDE SEQUENCE [LARGE SCALE GENOMIC DNA]</scope>
    <source>
        <strain evidence="2 3">DSM 43851</strain>
    </source>
</reference>
<dbReference type="Proteomes" id="UP000585638">
    <property type="component" value="Unassembled WGS sequence"/>
</dbReference>
<dbReference type="Pfam" id="PF00903">
    <property type="entry name" value="Glyoxalase"/>
    <property type="match status" value="1"/>
</dbReference>
<dbReference type="PROSITE" id="PS51819">
    <property type="entry name" value="VOC"/>
    <property type="match status" value="1"/>
</dbReference>
<proteinExistence type="predicted"/>
<comment type="caution">
    <text evidence="2">The sequence shown here is derived from an EMBL/GenBank/DDBJ whole genome shotgun (WGS) entry which is preliminary data.</text>
</comment>
<dbReference type="SUPFAM" id="SSF54593">
    <property type="entry name" value="Glyoxalase/Bleomycin resistance protein/Dihydroxybiphenyl dioxygenase"/>
    <property type="match status" value="1"/>
</dbReference>
<keyword evidence="2" id="KW-0560">Oxidoreductase</keyword>
<dbReference type="InterPro" id="IPR029068">
    <property type="entry name" value="Glyas_Bleomycin-R_OHBP_Dase"/>
</dbReference>
<accession>A0A7W9NL00</accession>
<sequence length="123" mass="13749">MINPSEAFAGFSVDDLGRAQKFYAGTLGLAVTRRFGQLRIALSEHTQLLLYPKPDHTPATYTALYFPVDDVEQAVDELTEKGVRFEQYTRPKTDAKGIYRGRGPNIAWFRDPAGNVLAVVERS</sequence>
<keyword evidence="2" id="KW-0456">Lyase</keyword>
<keyword evidence="3" id="KW-1185">Reference proteome</keyword>
<feature type="domain" description="VOC" evidence="1">
    <location>
        <begin position="5"/>
        <end position="122"/>
    </location>
</feature>
<evidence type="ECO:0000259" key="1">
    <source>
        <dbReference type="PROSITE" id="PS51819"/>
    </source>
</evidence>
<organism evidence="2 3">
    <name type="scientific">Kutzneria kofuensis</name>
    <dbReference type="NCBI Taxonomy" id="103725"/>
    <lineage>
        <taxon>Bacteria</taxon>
        <taxon>Bacillati</taxon>
        <taxon>Actinomycetota</taxon>
        <taxon>Actinomycetes</taxon>
        <taxon>Pseudonocardiales</taxon>
        <taxon>Pseudonocardiaceae</taxon>
        <taxon>Kutzneria</taxon>
    </lineage>
</organism>
<evidence type="ECO:0000313" key="3">
    <source>
        <dbReference type="Proteomes" id="UP000585638"/>
    </source>
</evidence>
<dbReference type="EMBL" id="JACHIR010000001">
    <property type="protein sequence ID" value="MBB5896244.1"/>
    <property type="molecule type" value="Genomic_DNA"/>
</dbReference>
<keyword evidence="2" id="KW-0223">Dioxygenase</keyword>
<dbReference type="GO" id="GO:0051213">
    <property type="term" value="F:dioxygenase activity"/>
    <property type="evidence" value="ECO:0007669"/>
    <property type="project" value="UniProtKB-KW"/>
</dbReference>
<protein>
    <submittedName>
        <fullName evidence="2">Catechol 2,3-dioxygenase-like lactoylglutathione lyase family enzyme</fullName>
    </submittedName>
</protein>
<evidence type="ECO:0000313" key="2">
    <source>
        <dbReference type="EMBL" id="MBB5896244.1"/>
    </source>
</evidence>